<evidence type="ECO:0000313" key="1">
    <source>
        <dbReference type="EMBL" id="MQM02451.1"/>
    </source>
</evidence>
<accession>A0A843W9W0</accession>
<name>A0A843W9W0_COLES</name>
<proteinExistence type="predicted"/>
<organism evidence="1 2">
    <name type="scientific">Colocasia esculenta</name>
    <name type="common">Wild taro</name>
    <name type="synonym">Arum esculentum</name>
    <dbReference type="NCBI Taxonomy" id="4460"/>
    <lineage>
        <taxon>Eukaryota</taxon>
        <taxon>Viridiplantae</taxon>
        <taxon>Streptophyta</taxon>
        <taxon>Embryophyta</taxon>
        <taxon>Tracheophyta</taxon>
        <taxon>Spermatophyta</taxon>
        <taxon>Magnoliopsida</taxon>
        <taxon>Liliopsida</taxon>
        <taxon>Araceae</taxon>
        <taxon>Aroideae</taxon>
        <taxon>Colocasieae</taxon>
        <taxon>Colocasia</taxon>
    </lineage>
</organism>
<dbReference type="EMBL" id="NMUH01002857">
    <property type="protein sequence ID" value="MQM02451.1"/>
    <property type="molecule type" value="Genomic_DNA"/>
</dbReference>
<evidence type="ECO:0000313" key="2">
    <source>
        <dbReference type="Proteomes" id="UP000652761"/>
    </source>
</evidence>
<gene>
    <name evidence="1" type="ORF">Taro_035219</name>
</gene>
<dbReference type="AlphaFoldDB" id="A0A843W9W0"/>
<keyword evidence="2" id="KW-1185">Reference proteome</keyword>
<dbReference type="Proteomes" id="UP000652761">
    <property type="component" value="Unassembled WGS sequence"/>
</dbReference>
<comment type="caution">
    <text evidence="1">The sequence shown here is derived from an EMBL/GenBank/DDBJ whole genome shotgun (WGS) entry which is preliminary data.</text>
</comment>
<reference evidence="1" key="1">
    <citation type="submission" date="2017-07" db="EMBL/GenBank/DDBJ databases">
        <title>Taro Niue Genome Assembly and Annotation.</title>
        <authorList>
            <person name="Atibalentja N."/>
            <person name="Keating K."/>
            <person name="Fields C.J."/>
        </authorList>
    </citation>
    <scope>NUCLEOTIDE SEQUENCE</scope>
    <source>
        <strain evidence="1">Niue_2</strain>
        <tissue evidence="1">Leaf</tissue>
    </source>
</reference>
<protein>
    <submittedName>
        <fullName evidence="1">Uncharacterized protein</fullName>
    </submittedName>
</protein>
<sequence>MSFQVVWIEDPGLGFAPAKATTMSVTIRLRHPDMSRSEGDTSPYRNSSRELLFRIVHVVSVYVVCSVTPSVDTSSVGIPRFCVSQARECSGLVPILGTDEVLSSSWTPSLLC</sequence>